<evidence type="ECO:0000313" key="2">
    <source>
        <dbReference type="EMBL" id="KZS95557.1"/>
    </source>
</evidence>
<accession>A0A164X1T2</accession>
<keyword evidence="3" id="KW-1185">Reference proteome</keyword>
<proteinExistence type="predicted"/>
<name>A0A164X1T2_9AGAM</name>
<dbReference type="AlphaFoldDB" id="A0A164X1T2"/>
<gene>
    <name evidence="2" type="ORF">SISNIDRAFT_548431</name>
</gene>
<evidence type="ECO:0000256" key="1">
    <source>
        <dbReference type="SAM" id="MobiDB-lite"/>
    </source>
</evidence>
<dbReference type="Proteomes" id="UP000076722">
    <property type="component" value="Unassembled WGS sequence"/>
</dbReference>
<sequence length="431" mass="48910">MANWYPQDYWDHRAAHQRRGGQQMAYLLGQAPMPPFGGRDYALAGINGALEHPHLAGFDLVQRPPPIGQVQLLQPLPVPPPIPRPQPVPHAMPVARIEAVPENQKRQILFHLPIRHVDAKTGAERITTEDRKIDVAEDSEPLDVRERALLLMNIAVNPDIPTLLTYRVSNERARESHSFTTKEEVARAIELYWRAVKNARSKEVYLQIENQTPVPKPKEKENPKKNLTHDALKAMSGELEREIGIVEKKTECTEHRGEWCFVQSHGAHARLTRWDIIRWAKLIHDGKVEEDCDTPPNTHDFARLHATPRKARELKSPPKNEVHVHFGNNPFQDITNFSPPTTSSAQKKRARIDEIETPRVHEILQSLERRHAPAQFLKYEAALAAKDIHDATAAHLFSADYFERAIGMTEGAARLFVQRVAGLVDAAREQA</sequence>
<protein>
    <submittedName>
        <fullName evidence="2">Uncharacterized protein</fullName>
    </submittedName>
</protein>
<reference evidence="2 3" key="1">
    <citation type="journal article" date="2016" name="Mol. Biol. Evol.">
        <title>Comparative Genomics of Early-Diverging Mushroom-Forming Fungi Provides Insights into the Origins of Lignocellulose Decay Capabilities.</title>
        <authorList>
            <person name="Nagy L.G."/>
            <person name="Riley R."/>
            <person name="Tritt A."/>
            <person name="Adam C."/>
            <person name="Daum C."/>
            <person name="Floudas D."/>
            <person name="Sun H."/>
            <person name="Yadav J.S."/>
            <person name="Pangilinan J."/>
            <person name="Larsson K.H."/>
            <person name="Matsuura K."/>
            <person name="Barry K."/>
            <person name="Labutti K."/>
            <person name="Kuo R."/>
            <person name="Ohm R.A."/>
            <person name="Bhattacharya S.S."/>
            <person name="Shirouzu T."/>
            <person name="Yoshinaga Y."/>
            <person name="Martin F.M."/>
            <person name="Grigoriev I.V."/>
            <person name="Hibbett D.S."/>
        </authorList>
    </citation>
    <scope>NUCLEOTIDE SEQUENCE [LARGE SCALE GENOMIC DNA]</scope>
    <source>
        <strain evidence="2 3">HHB9708</strain>
    </source>
</reference>
<feature type="region of interest" description="Disordered" evidence="1">
    <location>
        <begin position="328"/>
        <end position="348"/>
    </location>
</feature>
<evidence type="ECO:0000313" key="3">
    <source>
        <dbReference type="Proteomes" id="UP000076722"/>
    </source>
</evidence>
<organism evidence="2 3">
    <name type="scientific">Sistotremastrum niveocremeum HHB9708</name>
    <dbReference type="NCBI Taxonomy" id="1314777"/>
    <lineage>
        <taxon>Eukaryota</taxon>
        <taxon>Fungi</taxon>
        <taxon>Dikarya</taxon>
        <taxon>Basidiomycota</taxon>
        <taxon>Agaricomycotina</taxon>
        <taxon>Agaricomycetes</taxon>
        <taxon>Sistotremastrales</taxon>
        <taxon>Sistotremastraceae</taxon>
        <taxon>Sertulicium</taxon>
        <taxon>Sertulicium niveocremeum</taxon>
    </lineage>
</organism>
<dbReference type="EMBL" id="KV419401">
    <property type="protein sequence ID" value="KZS95557.1"/>
    <property type="molecule type" value="Genomic_DNA"/>
</dbReference>
<feature type="compositionally biased region" description="Polar residues" evidence="1">
    <location>
        <begin position="329"/>
        <end position="345"/>
    </location>
</feature>